<dbReference type="Proteomes" id="UP000799536">
    <property type="component" value="Unassembled WGS sequence"/>
</dbReference>
<sequence>MAPIMKAFSLFLLSSLTSAYWIDPETCGSLEKGTEVLQAAFESAKTMIQDGAQLLADRNNEPKINDLAKLVFGTDQSISGALQFFSRVARSISTHKKSINKDAIRLYCGDSFLDVDLTINPNMPMTYDFSNDDWIAGKQKLSGNDDHAFTYSDTVTGTVKWSAIVMQPNDIVIWRNNPTLTIDRLIAHLISTGNAKNGGRDHADNICVGMDAIMAHELFHSVLAMNNGEYNTRAVDIKDGNGNDIGYEWGSIRGRAQDGQGYRNADSLAYFACLASLVKKLDWEVDASGALMT</sequence>
<evidence type="ECO:0000313" key="3">
    <source>
        <dbReference type="Proteomes" id="UP000799536"/>
    </source>
</evidence>
<comment type="caution">
    <text evidence="2">The sequence shown here is derived from an EMBL/GenBank/DDBJ whole genome shotgun (WGS) entry which is preliminary data.</text>
</comment>
<gene>
    <name evidence="2" type="ORF">GQ43DRAFT_479694</name>
</gene>
<dbReference type="Gene3D" id="3.40.390.10">
    <property type="entry name" value="Collagenase (Catalytic Domain)"/>
    <property type="match status" value="1"/>
</dbReference>
<dbReference type="GO" id="GO:0008237">
    <property type="term" value="F:metallopeptidase activity"/>
    <property type="evidence" value="ECO:0007669"/>
    <property type="project" value="InterPro"/>
</dbReference>
<protein>
    <submittedName>
        <fullName evidence="2">Uncharacterized protein</fullName>
    </submittedName>
</protein>
<evidence type="ECO:0000313" key="2">
    <source>
        <dbReference type="EMBL" id="KAF2202667.1"/>
    </source>
</evidence>
<keyword evidence="3" id="KW-1185">Reference proteome</keyword>
<proteinExistence type="predicted"/>
<evidence type="ECO:0000256" key="1">
    <source>
        <dbReference type="SAM" id="SignalP"/>
    </source>
</evidence>
<feature type="chain" id="PRO_5040485835" evidence="1">
    <location>
        <begin position="20"/>
        <end position="293"/>
    </location>
</feature>
<dbReference type="InterPro" id="IPR024079">
    <property type="entry name" value="MetalloPept_cat_dom_sf"/>
</dbReference>
<keyword evidence="1" id="KW-0732">Signal</keyword>
<reference evidence="2" key="1">
    <citation type="journal article" date="2020" name="Stud. Mycol.">
        <title>101 Dothideomycetes genomes: a test case for predicting lifestyles and emergence of pathogens.</title>
        <authorList>
            <person name="Haridas S."/>
            <person name="Albert R."/>
            <person name="Binder M."/>
            <person name="Bloem J."/>
            <person name="Labutti K."/>
            <person name="Salamov A."/>
            <person name="Andreopoulos B."/>
            <person name="Baker S."/>
            <person name="Barry K."/>
            <person name="Bills G."/>
            <person name="Bluhm B."/>
            <person name="Cannon C."/>
            <person name="Castanera R."/>
            <person name="Culley D."/>
            <person name="Daum C."/>
            <person name="Ezra D."/>
            <person name="Gonzalez J."/>
            <person name="Henrissat B."/>
            <person name="Kuo A."/>
            <person name="Liang C."/>
            <person name="Lipzen A."/>
            <person name="Lutzoni F."/>
            <person name="Magnuson J."/>
            <person name="Mondo S."/>
            <person name="Nolan M."/>
            <person name="Ohm R."/>
            <person name="Pangilinan J."/>
            <person name="Park H.-J."/>
            <person name="Ramirez L."/>
            <person name="Alfaro M."/>
            <person name="Sun H."/>
            <person name="Tritt A."/>
            <person name="Yoshinaga Y."/>
            <person name="Zwiers L.-H."/>
            <person name="Turgeon B."/>
            <person name="Goodwin S."/>
            <person name="Spatafora J."/>
            <person name="Crous P."/>
            <person name="Grigoriev I."/>
        </authorList>
    </citation>
    <scope>NUCLEOTIDE SEQUENCE</scope>
    <source>
        <strain evidence="2">ATCC 74209</strain>
    </source>
</reference>
<name>A0A9P4JNS4_9PLEO</name>
<dbReference type="AlphaFoldDB" id="A0A9P4JNS4"/>
<dbReference type="EMBL" id="ML993928">
    <property type="protein sequence ID" value="KAF2202667.1"/>
    <property type="molecule type" value="Genomic_DNA"/>
</dbReference>
<feature type="signal peptide" evidence="1">
    <location>
        <begin position="1"/>
        <end position="19"/>
    </location>
</feature>
<organism evidence="2 3">
    <name type="scientific">Delitschia confertaspora ATCC 74209</name>
    <dbReference type="NCBI Taxonomy" id="1513339"/>
    <lineage>
        <taxon>Eukaryota</taxon>
        <taxon>Fungi</taxon>
        <taxon>Dikarya</taxon>
        <taxon>Ascomycota</taxon>
        <taxon>Pezizomycotina</taxon>
        <taxon>Dothideomycetes</taxon>
        <taxon>Pleosporomycetidae</taxon>
        <taxon>Pleosporales</taxon>
        <taxon>Delitschiaceae</taxon>
        <taxon>Delitschia</taxon>
    </lineage>
</organism>
<accession>A0A9P4JNS4</accession>